<dbReference type="Proteomes" id="UP001589693">
    <property type="component" value="Unassembled WGS sequence"/>
</dbReference>
<feature type="transmembrane region" description="Helical" evidence="1">
    <location>
        <begin position="270"/>
        <end position="292"/>
    </location>
</feature>
<evidence type="ECO:0000256" key="1">
    <source>
        <dbReference type="SAM" id="Phobius"/>
    </source>
</evidence>
<dbReference type="InterPro" id="IPR025291">
    <property type="entry name" value="DUF4153"/>
</dbReference>
<feature type="transmembrane region" description="Helical" evidence="1">
    <location>
        <begin position="63"/>
        <end position="78"/>
    </location>
</feature>
<feature type="transmembrane region" description="Helical" evidence="1">
    <location>
        <begin position="84"/>
        <end position="101"/>
    </location>
</feature>
<feature type="transmembrane region" description="Helical" evidence="1">
    <location>
        <begin position="181"/>
        <end position="204"/>
    </location>
</feature>
<name>A0ABV6A6M2_9PSEU</name>
<keyword evidence="1" id="KW-0812">Transmembrane</keyword>
<evidence type="ECO:0000313" key="3">
    <source>
        <dbReference type="Proteomes" id="UP001589693"/>
    </source>
</evidence>
<dbReference type="EMBL" id="JBHLZU010000027">
    <property type="protein sequence ID" value="MFB9908771.1"/>
    <property type="molecule type" value="Genomic_DNA"/>
</dbReference>
<sequence>MDRAGHHAPPAVLAATGAAGLVAATVLPADRPGIGWLVAALFAVAAVITTARRVETVARKRNLGWAVLAVALVAVGAFRDARWLFTLCALTALLAASLAVAGGRSTVEIVRGALEVPANAVRRLGWLTGGVRAIRPHGNTRTLATVVVSLALLVLFGALFVQADATFAAFASSLVPTVDGVSTFTSSALFIVMSALVSGAFWVLTRPRPDFSLELPRIRLRRIEWLMPISVLVVLFAVFSYFQLPVLFGLVGDVPVTTGLSYAEYARRGFWQLLAVTVLTLGIIAVVSRLAPRDDVADRTWLRALLGSLSVLSLVVVAAAVARMWLYQQEFGFTVLRLLVMTCELWLGLVYLLVLAAGVRLRGTWLPGTVVATAMVTLLLLAVLNPERMIADGNITRWERTGKIDMGYLYPMSADAVPALTRMPEPRRACMLSWITNKLADNPDDWREWNLARSTARAVLVRRPTPCLGVVMQRN</sequence>
<comment type="caution">
    <text evidence="2">The sequence shown here is derived from an EMBL/GenBank/DDBJ whole genome shotgun (WGS) entry which is preliminary data.</text>
</comment>
<organism evidence="2 3">
    <name type="scientific">Allokutzneria oryzae</name>
    <dbReference type="NCBI Taxonomy" id="1378989"/>
    <lineage>
        <taxon>Bacteria</taxon>
        <taxon>Bacillati</taxon>
        <taxon>Actinomycetota</taxon>
        <taxon>Actinomycetes</taxon>
        <taxon>Pseudonocardiales</taxon>
        <taxon>Pseudonocardiaceae</taxon>
        <taxon>Allokutzneria</taxon>
    </lineage>
</organism>
<keyword evidence="1" id="KW-1133">Transmembrane helix</keyword>
<feature type="transmembrane region" description="Helical" evidence="1">
    <location>
        <begin position="365"/>
        <end position="384"/>
    </location>
</feature>
<reference evidence="2 3" key="1">
    <citation type="submission" date="2024-09" db="EMBL/GenBank/DDBJ databases">
        <authorList>
            <person name="Sun Q."/>
            <person name="Mori K."/>
        </authorList>
    </citation>
    <scope>NUCLEOTIDE SEQUENCE [LARGE SCALE GENOMIC DNA]</scope>
    <source>
        <strain evidence="2 3">TBRC 7907</strain>
    </source>
</reference>
<protein>
    <submittedName>
        <fullName evidence="2">DUF4153 domain-containing protein</fullName>
    </submittedName>
</protein>
<evidence type="ECO:0000313" key="2">
    <source>
        <dbReference type="EMBL" id="MFB9908771.1"/>
    </source>
</evidence>
<feature type="transmembrane region" description="Helical" evidence="1">
    <location>
        <begin position="34"/>
        <end position="51"/>
    </location>
</feature>
<feature type="transmembrane region" description="Helical" evidence="1">
    <location>
        <begin position="142"/>
        <end position="161"/>
    </location>
</feature>
<gene>
    <name evidence="2" type="ORF">ACFFQA_32950</name>
</gene>
<keyword evidence="1" id="KW-0472">Membrane</keyword>
<dbReference type="RefSeq" id="WP_377860768.1">
    <property type="nucleotide sequence ID" value="NZ_JBHLZU010000027.1"/>
</dbReference>
<feature type="transmembrane region" description="Helical" evidence="1">
    <location>
        <begin position="225"/>
        <end position="250"/>
    </location>
</feature>
<dbReference type="Pfam" id="PF13687">
    <property type="entry name" value="DUF4153"/>
    <property type="match status" value="1"/>
</dbReference>
<keyword evidence="3" id="KW-1185">Reference proteome</keyword>
<feature type="transmembrane region" description="Helical" evidence="1">
    <location>
        <begin position="338"/>
        <end position="358"/>
    </location>
</feature>
<accession>A0ABV6A6M2</accession>
<proteinExistence type="predicted"/>
<feature type="transmembrane region" description="Helical" evidence="1">
    <location>
        <begin position="304"/>
        <end position="326"/>
    </location>
</feature>